<comment type="caution">
    <text evidence="2">The sequence shown here is derived from an EMBL/GenBank/DDBJ whole genome shotgun (WGS) entry which is preliminary data.</text>
</comment>
<gene>
    <name evidence="2" type="ORF">C7B77_25120</name>
</gene>
<keyword evidence="1" id="KW-1133">Transmembrane helix</keyword>
<feature type="transmembrane region" description="Helical" evidence="1">
    <location>
        <begin position="128"/>
        <end position="150"/>
    </location>
</feature>
<keyword evidence="1" id="KW-0812">Transmembrane</keyword>
<dbReference type="AlphaFoldDB" id="A0A2T1FL23"/>
<proteinExistence type="predicted"/>
<evidence type="ECO:0000256" key="1">
    <source>
        <dbReference type="SAM" id="Phobius"/>
    </source>
</evidence>
<name>A0A2T1FL23_9CYAN</name>
<dbReference type="EMBL" id="PVWO01000495">
    <property type="protein sequence ID" value="PSB45621.1"/>
    <property type="molecule type" value="Genomic_DNA"/>
</dbReference>
<feature type="transmembrane region" description="Helical" evidence="1">
    <location>
        <begin position="75"/>
        <end position="98"/>
    </location>
</feature>
<evidence type="ECO:0000313" key="3">
    <source>
        <dbReference type="Proteomes" id="UP000238937"/>
    </source>
</evidence>
<dbReference type="PANTHER" id="PTHR36009">
    <property type="match status" value="1"/>
</dbReference>
<dbReference type="OrthoDB" id="482433at2"/>
<protein>
    <submittedName>
        <fullName evidence="2">DUF2834 domain-containing protein</fullName>
    </submittedName>
</protein>
<organism evidence="2 3">
    <name type="scientific">Chamaesiphon polymorphus CCALA 037</name>
    <dbReference type="NCBI Taxonomy" id="2107692"/>
    <lineage>
        <taxon>Bacteria</taxon>
        <taxon>Bacillati</taxon>
        <taxon>Cyanobacteriota</taxon>
        <taxon>Cyanophyceae</taxon>
        <taxon>Gomontiellales</taxon>
        <taxon>Chamaesiphonaceae</taxon>
        <taxon>Chamaesiphon</taxon>
    </lineage>
</organism>
<dbReference type="PANTHER" id="PTHR36009:SF3">
    <property type="entry name" value="TRANSMEMBRANE PROTEIN"/>
    <property type="match status" value="1"/>
</dbReference>
<feature type="transmembrane region" description="Helical" evidence="1">
    <location>
        <begin position="162"/>
        <end position="182"/>
    </location>
</feature>
<accession>A0A2T1FL23</accession>
<feature type="transmembrane region" description="Helical" evidence="1">
    <location>
        <begin position="194"/>
        <end position="213"/>
    </location>
</feature>
<dbReference type="RefSeq" id="WP_106311386.1">
    <property type="nucleotide sequence ID" value="NZ_PVWO01000495.1"/>
</dbReference>
<sequence>MWNKIVFGALWLGFISYAFFLAPPDRPDTLQLIIDLSTGKWTGINPLIIALFNLMGILPMVYACLILIDGKIQQLPAGLFSAISFGVGAFAILPYLAIRQSLSGAQVERVRSNGIDRGGIIKLVDSRWLGVVLTIGASILLIYGITQGNWPDFVSQWQTSRFIHVMSLDFCLLILLLPVAIADDINLRHFTNPQTIKLLSWLPLFGALIYLCIRPNLIDATNTSTQELV</sequence>
<reference evidence="2 3" key="1">
    <citation type="submission" date="2018-03" db="EMBL/GenBank/DDBJ databases">
        <title>The ancient ancestry and fast evolution of plastids.</title>
        <authorList>
            <person name="Moore K.R."/>
            <person name="Magnabosco C."/>
            <person name="Momper L."/>
            <person name="Gold D.A."/>
            <person name="Bosak T."/>
            <person name="Fournier G.P."/>
        </authorList>
    </citation>
    <scope>NUCLEOTIDE SEQUENCE [LARGE SCALE GENOMIC DNA]</scope>
    <source>
        <strain evidence="2 3">CCALA 037</strain>
    </source>
</reference>
<evidence type="ECO:0000313" key="2">
    <source>
        <dbReference type="EMBL" id="PSB45621.1"/>
    </source>
</evidence>
<keyword evidence="3" id="KW-1185">Reference proteome</keyword>
<dbReference type="Proteomes" id="UP000238937">
    <property type="component" value="Unassembled WGS sequence"/>
</dbReference>
<feature type="transmembrane region" description="Helical" evidence="1">
    <location>
        <begin position="44"/>
        <end position="68"/>
    </location>
</feature>
<keyword evidence="1" id="KW-0472">Membrane</keyword>